<evidence type="ECO:0000259" key="3">
    <source>
        <dbReference type="Pfam" id="PF07992"/>
    </source>
</evidence>
<dbReference type="InterPro" id="IPR036188">
    <property type="entry name" value="FAD/NAD-bd_sf"/>
</dbReference>
<organism evidence="4 5">
    <name type="scientific">Sphingobacterium allocomposti</name>
    <dbReference type="NCBI Taxonomy" id="415956"/>
    <lineage>
        <taxon>Bacteria</taxon>
        <taxon>Pseudomonadati</taxon>
        <taxon>Bacteroidota</taxon>
        <taxon>Sphingobacteriia</taxon>
        <taxon>Sphingobacteriales</taxon>
        <taxon>Sphingobacteriaceae</taxon>
        <taxon>Sphingobacterium</taxon>
    </lineage>
</organism>
<dbReference type="Pfam" id="PF07992">
    <property type="entry name" value="Pyr_redox_2"/>
    <property type="match status" value="1"/>
</dbReference>
<evidence type="ECO:0000313" key="4">
    <source>
        <dbReference type="EMBL" id="TYP95736.1"/>
    </source>
</evidence>
<protein>
    <submittedName>
        <fullName evidence="4">Thioredoxin reductase</fullName>
    </submittedName>
</protein>
<dbReference type="PANTHER" id="PTHR48105">
    <property type="entry name" value="THIOREDOXIN REDUCTASE 1-RELATED-RELATED"/>
    <property type="match status" value="1"/>
</dbReference>
<accession>A0A5S5DKR0</accession>
<keyword evidence="2" id="KW-0560">Oxidoreductase</keyword>
<dbReference type="AlphaFoldDB" id="A0A5S5DKR0"/>
<keyword evidence="1" id="KW-0285">Flavoprotein</keyword>
<dbReference type="Proteomes" id="UP000325105">
    <property type="component" value="Unassembled WGS sequence"/>
</dbReference>
<name>A0A5S5DKR0_9SPHI</name>
<evidence type="ECO:0000256" key="1">
    <source>
        <dbReference type="ARBA" id="ARBA00022630"/>
    </source>
</evidence>
<proteinExistence type="predicted"/>
<gene>
    <name evidence="4" type="ORF">BC792_11064</name>
</gene>
<dbReference type="OrthoDB" id="9806179at2"/>
<dbReference type="SUPFAM" id="SSF51905">
    <property type="entry name" value="FAD/NAD(P)-binding domain"/>
    <property type="match status" value="2"/>
</dbReference>
<reference evidence="4 5" key="1">
    <citation type="submission" date="2019-07" db="EMBL/GenBank/DDBJ databases">
        <title>Genomic Encyclopedia of Archaeal and Bacterial Type Strains, Phase II (KMG-II): from individual species to whole genera.</title>
        <authorList>
            <person name="Goeker M."/>
        </authorList>
    </citation>
    <scope>NUCLEOTIDE SEQUENCE [LARGE SCALE GENOMIC DNA]</scope>
    <source>
        <strain evidence="4 5">DSM 18850</strain>
    </source>
</reference>
<dbReference type="PRINTS" id="PR00368">
    <property type="entry name" value="FADPNR"/>
</dbReference>
<dbReference type="Gene3D" id="3.50.50.60">
    <property type="entry name" value="FAD/NAD(P)-binding domain"/>
    <property type="match status" value="2"/>
</dbReference>
<dbReference type="InterPro" id="IPR023753">
    <property type="entry name" value="FAD/NAD-binding_dom"/>
</dbReference>
<sequence length="299" mass="32866">MEKYDVIIAGGSYAGLSAAMALGRLSQKTLIIDGGDPCNVQAPEAHNFLAHDGDSPRAIAESARHQLRRYESVDWLDDHAIEIRKTDGGFITGTKNGLSAYAKKILLATGIEDILPDIPGFSACWGRSIIDCPYCHGFEYRNRTTAILASGKEAFRLFSLVKNLTSDIIIISTGEDHLSNAQLKKINKAGGRIMNNEIDNIQHEHGQIQAINFRDGSRCSVDALYAMLPFRQKSDLYQQLGCSLTEHGYIKVNKLQKTSVRNVFACGDNSNYLRSISSAVYAGTKAGMTINKELCLQNF</sequence>
<feature type="domain" description="FAD/NAD(P)-binding" evidence="3">
    <location>
        <begin position="4"/>
        <end position="283"/>
    </location>
</feature>
<keyword evidence="5" id="KW-1185">Reference proteome</keyword>
<evidence type="ECO:0000256" key="2">
    <source>
        <dbReference type="ARBA" id="ARBA00023002"/>
    </source>
</evidence>
<dbReference type="EMBL" id="VNHX01000010">
    <property type="protein sequence ID" value="TYP95736.1"/>
    <property type="molecule type" value="Genomic_DNA"/>
</dbReference>
<dbReference type="RefSeq" id="WP_148908653.1">
    <property type="nucleotide sequence ID" value="NZ_VNHX01000010.1"/>
</dbReference>
<dbReference type="GO" id="GO:0016491">
    <property type="term" value="F:oxidoreductase activity"/>
    <property type="evidence" value="ECO:0007669"/>
    <property type="project" value="UniProtKB-KW"/>
</dbReference>
<evidence type="ECO:0000313" key="5">
    <source>
        <dbReference type="Proteomes" id="UP000325105"/>
    </source>
</evidence>
<dbReference type="PRINTS" id="PR00469">
    <property type="entry name" value="PNDRDTASEII"/>
</dbReference>
<comment type="caution">
    <text evidence="4">The sequence shown here is derived from an EMBL/GenBank/DDBJ whole genome shotgun (WGS) entry which is preliminary data.</text>
</comment>
<dbReference type="InterPro" id="IPR050097">
    <property type="entry name" value="Ferredoxin-NADP_redctase_2"/>
</dbReference>